<reference evidence="9 10" key="1">
    <citation type="submission" date="2020-07" db="EMBL/GenBank/DDBJ databases">
        <title>Complete genome sequence for Sandaracinobacter sp. M6.</title>
        <authorList>
            <person name="Tang Y."/>
            <person name="Liu Q."/>
            <person name="Guo Z."/>
            <person name="Lei P."/>
            <person name="Huang B."/>
        </authorList>
    </citation>
    <scope>NUCLEOTIDE SEQUENCE [LARGE SCALE GENOMIC DNA]</scope>
    <source>
        <strain evidence="9 10">M6</strain>
    </source>
</reference>
<keyword evidence="4 6" id="KW-1133">Transmembrane helix</keyword>
<evidence type="ECO:0000259" key="7">
    <source>
        <dbReference type="Pfam" id="PF03772"/>
    </source>
</evidence>
<dbReference type="GO" id="GO:0005886">
    <property type="term" value="C:plasma membrane"/>
    <property type="evidence" value="ECO:0007669"/>
    <property type="project" value="UniProtKB-SubCell"/>
</dbReference>
<feature type="transmembrane region" description="Helical" evidence="6">
    <location>
        <begin position="340"/>
        <end position="357"/>
    </location>
</feature>
<keyword evidence="5 6" id="KW-0472">Membrane</keyword>
<dbReference type="InterPro" id="IPR052159">
    <property type="entry name" value="Competence_DNA_uptake"/>
</dbReference>
<name>A0A7G5IEN4_9SPHN</name>
<feature type="transmembrane region" description="Helical" evidence="6">
    <location>
        <begin position="473"/>
        <end position="490"/>
    </location>
</feature>
<evidence type="ECO:0000256" key="1">
    <source>
        <dbReference type="ARBA" id="ARBA00004651"/>
    </source>
</evidence>
<comment type="subcellular location">
    <subcellularLocation>
        <location evidence="1">Cell membrane</location>
        <topology evidence="1">Multi-pass membrane protein</topology>
    </subcellularLocation>
</comment>
<evidence type="ECO:0000256" key="4">
    <source>
        <dbReference type="ARBA" id="ARBA00022989"/>
    </source>
</evidence>
<accession>A0A7G5IEN4</accession>
<dbReference type="Pfam" id="PF03772">
    <property type="entry name" value="Competence"/>
    <property type="match status" value="1"/>
</dbReference>
<evidence type="ECO:0000256" key="6">
    <source>
        <dbReference type="SAM" id="Phobius"/>
    </source>
</evidence>
<evidence type="ECO:0000313" key="9">
    <source>
        <dbReference type="EMBL" id="QMW21826.1"/>
    </source>
</evidence>
<dbReference type="EMBL" id="CP059851">
    <property type="protein sequence ID" value="QMW21826.1"/>
    <property type="molecule type" value="Genomic_DNA"/>
</dbReference>
<dbReference type="InterPro" id="IPR004477">
    <property type="entry name" value="ComEC_N"/>
</dbReference>
<feature type="domain" description="ComEC/Rec2-related protein" evidence="7">
    <location>
        <begin position="233"/>
        <end position="515"/>
    </location>
</feature>
<evidence type="ECO:0000256" key="5">
    <source>
        <dbReference type="ARBA" id="ARBA00023136"/>
    </source>
</evidence>
<proteinExistence type="predicted"/>
<keyword evidence="10" id="KW-1185">Reference proteome</keyword>
<dbReference type="Pfam" id="PF13567">
    <property type="entry name" value="DUF4131"/>
    <property type="match status" value="1"/>
</dbReference>
<dbReference type="InterPro" id="IPR025405">
    <property type="entry name" value="DUF4131"/>
</dbReference>
<keyword evidence="2" id="KW-1003">Cell membrane</keyword>
<evidence type="ECO:0000256" key="2">
    <source>
        <dbReference type="ARBA" id="ARBA00022475"/>
    </source>
</evidence>
<dbReference type="PANTHER" id="PTHR30619">
    <property type="entry name" value="DNA INTERNALIZATION/COMPETENCE PROTEIN COMEC/REC2"/>
    <property type="match status" value="1"/>
</dbReference>
<feature type="domain" description="DUF4131" evidence="8">
    <location>
        <begin position="34"/>
        <end position="189"/>
    </location>
</feature>
<dbReference type="NCBIfam" id="TIGR00360">
    <property type="entry name" value="ComEC_N-term"/>
    <property type="match status" value="1"/>
</dbReference>
<feature type="transmembrane region" description="Helical" evidence="6">
    <location>
        <begin position="12"/>
        <end position="32"/>
    </location>
</feature>
<dbReference type="Proteomes" id="UP000515292">
    <property type="component" value="Chromosome"/>
</dbReference>
<evidence type="ECO:0000259" key="8">
    <source>
        <dbReference type="Pfam" id="PF13567"/>
    </source>
</evidence>
<organism evidence="9 10">
    <name type="scientific">Sandaracinobacteroides saxicola</name>
    <dbReference type="NCBI Taxonomy" id="2759707"/>
    <lineage>
        <taxon>Bacteria</taxon>
        <taxon>Pseudomonadati</taxon>
        <taxon>Pseudomonadota</taxon>
        <taxon>Alphaproteobacteria</taxon>
        <taxon>Sphingomonadales</taxon>
        <taxon>Sphingosinicellaceae</taxon>
        <taxon>Sandaracinobacteroides</taxon>
    </lineage>
</organism>
<keyword evidence="3 6" id="KW-0812">Transmembrane</keyword>
<dbReference type="PANTHER" id="PTHR30619:SF7">
    <property type="entry name" value="BETA-LACTAMASE DOMAIN PROTEIN"/>
    <property type="match status" value="1"/>
</dbReference>
<feature type="transmembrane region" description="Helical" evidence="6">
    <location>
        <begin position="62"/>
        <end position="79"/>
    </location>
</feature>
<feature type="transmembrane region" description="Helical" evidence="6">
    <location>
        <begin position="403"/>
        <end position="424"/>
    </location>
</feature>
<dbReference type="AlphaFoldDB" id="A0A7G5IEN4"/>
<feature type="transmembrane region" description="Helical" evidence="6">
    <location>
        <begin position="363"/>
        <end position="382"/>
    </location>
</feature>
<feature type="transmembrane region" description="Helical" evidence="6">
    <location>
        <begin position="520"/>
        <end position="538"/>
    </location>
</feature>
<evidence type="ECO:0000313" key="10">
    <source>
        <dbReference type="Proteomes" id="UP000515292"/>
    </source>
</evidence>
<dbReference type="RefSeq" id="WP_182294672.1">
    <property type="nucleotide sequence ID" value="NZ_CP059851.1"/>
</dbReference>
<feature type="transmembrane region" description="Helical" evidence="6">
    <location>
        <begin position="288"/>
        <end position="310"/>
    </location>
</feature>
<evidence type="ECO:0000256" key="3">
    <source>
        <dbReference type="ARBA" id="ARBA00022692"/>
    </source>
</evidence>
<dbReference type="KEGG" id="sand:H3309_10510"/>
<protein>
    <submittedName>
        <fullName evidence="9">ComEC/Rec2 family competence protein</fullName>
    </submittedName>
</protein>
<gene>
    <name evidence="9" type="ORF">H3309_10510</name>
</gene>
<feature type="transmembrane region" description="Helical" evidence="6">
    <location>
        <begin position="496"/>
        <end position="513"/>
    </location>
</feature>
<sequence length="703" mass="73104">MAADHALWPERDALILFAPLLLAAGIAAWFLLPWLPQRQAASGIGVAVALLGLLFRGFLRPVLLCAGLLFAAGVVLADVRSNNVAAPRLHFRLSGAEVSGTVTAVEGRVDGAGGEAPFTRLLLAADAMPAGATLRLRMAGLPPDWLRPGARLAAKVQLQPPAGPQVPGGYDFSRRAWFMGVGASGQILGAPHLLRAAPAPPGVAAWLALRRLELTGWLAARVGGREGGIAAALVTGDQGRIDARTVAAMRDSGLAHLLSVSGYHIAVVVGASLWLFRRLLARWEWLALRVSVRTLAALGAGVMGTLYTLIAGAEVPAVRACLMAWVVVAALVLGRDPLSLRLIAFAAFVILLARPEAALNPSFQLSFAAVVALVSLYQSAWGRRLFPLLPEDAWWTRWGRRGAALLLSGLVIEAMLAPVALFHFGRAGLYGTLANLLGIPLTSVAIMPALGGMLAAGAVGLEAPFAWAARQGIGALIGLAEAVAGLPGAVARLGAVPVPAFGLMLAGMLLLALLSTRARLLGMAPLLAGGMLALVWPAPDLMVSADGRHVALVRDGRLLTLRAAKGGFATDSMAEAAGVSDIVPLGMATDARCNDLACALPGPGASLLALRSAAALERASLLEACAAADIVVSDRALPAACRPRWLLLDKVTLRSLGAVAVDRARRRWVSAGALAGDHPWSPAAPVSRWRDLLGKERWTEPIS</sequence>
<feature type="transmembrane region" description="Helical" evidence="6">
    <location>
        <begin position="436"/>
        <end position="461"/>
    </location>
</feature>
<feature type="transmembrane region" description="Helical" evidence="6">
    <location>
        <begin position="254"/>
        <end position="276"/>
    </location>
</feature>